<feature type="transmembrane region" description="Helical" evidence="1">
    <location>
        <begin position="12"/>
        <end position="32"/>
    </location>
</feature>
<proteinExistence type="predicted"/>
<comment type="caution">
    <text evidence="2">The sequence shown here is derived from an EMBL/GenBank/DDBJ whole genome shotgun (WGS) entry which is preliminary data.</text>
</comment>
<feature type="transmembrane region" description="Helical" evidence="1">
    <location>
        <begin position="38"/>
        <end position="59"/>
    </location>
</feature>
<dbReference type="InParanoid" id="U2EFF7"/>
<name>U2EFF7_9MOLU</name>
<sequence length="136" mass="15818">MKFKKMKTSYKLSLVLLTVLLILVITLVVSLLNGFDHFFNNWFLVSLGVVVLVTFRLLFEQGAYDSILYSTHKVRRSFGFSKSAVIDDLANDEKTNSFRTIKDYIEYRMEKRSKKTTYIFLGAILSLVFSVIFMLF</sequence>
<keyword evidence="3" id="KW-1185">Reference proteome</keyword>
<dbReference type="RefSeq" id="WP_008826492.1">
    <property type="nucleotide sequence ID" value="NZ_AFNU02000001.1"/>
</dbReference>
<organism evidence="2 3">
    <name type="scientific">Haloplasma contractile SSD-17B</name>
    <dbReference type="NCBI Taxonomy" id="1033810"/>
    <lineage>
        <taxon>Bacteria</taxon>
        <taxon>Bacillati</taxon>
        <taxon>Mycoplasmatota</taxon>
        <taxon>Mollicutes</taxon>
        <taxon>Haloplasmatales</taxon>
        <taxon>Haloplasmataceae</taxon>
        <taxon>Haloplasma</taxon>
    </lineage>
</organism>
<evidence type="ECO:0000256" key="1">
    <source>
        <dbReference type="SAM" id="Phobius"/>
    </source>
</evidence>
<gene>
    <name evidence="2" type="ORF">HLPCO_000052</name>
</gene>
<protein>
    <recommendedName>
        <fullName evidence="4">DUF3899 domain-containing protein</fullName>
    </recommendedName>
</protein>
<accession>U2EFF7</accession>
<evidence type="ECO:0008006" key="4">
    <source>
        <dbReference type="Google" id="ProtNLM"/>
    </source>
</evidence>
<keyword evidence="1" id="KW-0812">Transmembrane</keyword>
<dbReference type="Proteomes" id="UP000005707">
    <property type="component" value="Unassembled WGS sequence"/>
</dbReference>
<feature type="transmembrane region" description="Helical" evidence="1">
    <location>
        <begin position="118"/>
        <end position="135"/>
    </location>
</feature>
<keyword evidence="1" id="KW-1133">Transmembrane helix</keyword>
<evidence type="ECO:0000313" key="2">
    <source>
        <dbReference type="EMBL" id="ERJ13401.1"/>
    </source>
</evidence>
<evidence type="ECO:0000313" key="3">
    <source>
        <dbReference type="Proteomes" id="UP000005707"/>
    </source>
</evidence>
<dbReference type="AlphaFoldDB" id="U2EFF7"/>
<reference evidence="2 3" key="1">
    <citation type="journal article" date="2011" name="J. Bacteriol.">
        <title>Genome sequence of Haloplasma contractile, an unusual contractile bacterium from a deep-sea anoxic brine lake.</title>
        <authorList>
            <person name="Antunes A."/>
            <person name="Alam I."/>
            <person name="El Dorry H."/>
            <person name="Siam R."/>
            <person name="Robertson A."/>
            <person name="Bajic V.B."/>
            <person name="Stingl U."/>
        </authorList>
    </citation>
    <scope>NUCLEOTIDE SEQUENCE [LARGE SCALE GENOMIC DNA]</scope>
    <source>
        <strain evidence="2 3">SSD-17B</strain>
    </source>
</reference>
<reference evidence="2 3" key="2">
    <citation type="journal article" date="2013" name="PLoS ONE">
        <title>INDIGO - INtegrated Data Warehouse of MIcrobial GenOmes with Examples from the Red Sea Extremophiles.</title>
        <authorList>
            <person name="Alam I."/>
            <person name="Antunes A."/>
            <person name="Kamau A.A."/>
            <person name="Ba Alawi W."/>
            <person name="Kalkatawi M."/>
            <person name="Stingl U."/>
            <person name="Bajic V.B."/>
        </authorList>
    </citation>
    <scope>NUCLEOTIDE SEQUENCE [LARGE SCALE GENOMIC DNA]</scope>
    <source>
        <strain evidence="2 3">SSD-17B</strain>
    </source>
</reference>
<keyword evidence="1" id="KW-0472">Membrane</keyword>
<dbReference type="EMBL" id="AFNU02000001">
    <property type="protein sequence ID" value="ERJ13401.1"/>
    <property type="molecule type" value="Genomic_DNA"/>
</dbReference>